<keyword evidence="1" id="KW-0812">Transmembrane</keyword>
<feature type="transmembrane region" description="Helical" evidence="1">
    <location>
        <begin position="328"/>
        <end position="345"/>
    </location>
</feature>
<comment type="caution">
    <text evidence="2">The sequence shown here is derived from an EMBL/GenBank/DDBJ whole genome shotgun (WGS) entry which is preliminary data.</text>
</comment>
<feature type="transmembrane region" description="Helical" evidence="1">
    <location>
        <begin position="175"/>
        <end position="192"/>
    </location>
</feature>
<name>A0A9P8UKB6_9PEZI</name>
<protein>
    <submittedName>
        <fullName evidence="2">Uncharacterized protein</fullName>
    </submittedName>
</protein>
<evidence type="ECO:0000313" key="3">
    <source>
        <dbReference type="Proteomes" id="UP000758603"/>
    </source>
</evidence>
<evidence type="ECO:0000313" key="2">
    <source>
        <dbReference type="EMBL" id="KAH6654100.1"/>
    </source>
</evidence>
<organism evidence="2 3">
    <name type="scientific">Truncatella angustata</name>
    <dbReference type="NCBI Taxonomy" id="152316"/>
    <lineage>
        <taxon>Eukaryota</taxon>
        <taxon>Fungi</taxon>
        <taxon>Dikarya</taxon>
        <taxon>Ascomycota</taxon>
        <taxon>Pezizomycotina</taxon>
        <taxon>Sordariomycetes</taxon>
        <taxon>Xylariomycetidae</taxon>
        <taxon>Amphisphaeriales</taxon>
        <taxon>Sporocadaceae</taxon>
        <taxon>Truncatella</taxon>
    </lineage>
</organism>
<sequence length="400" mass="42847">MAPYGKYALIPLFLALSAFGGYATLGALGKNGLGAVLRDVLTGSRSALVGAPEPFKRSYTGISRVDRQLSTLVAFFSAAIDGDVPPENLLVFVWGMSQFAAGWTLMLLESLRAGNSGRVVSYAPILGFFMQNLTWTVSLPIWLVLHLLTSPVAKLQSADGATAKKALEPRNPWDAALIPISVVLAFVVPTVMMKVPGLSASAHYTWHAIWQVFPLWNALLLPLLRLGQNRTPGPGNKTPGPSSVYKFALLLAAVGHLPIAVLSVLPGPLRSLLAAHAPALLRPFVERGTLANIFVPPSWPLSAHQFSVDPTAYTSLERSHLATQFLQYDIYVGAVPFLLWALYLHRTAAKSAGLVDALAGAGFWFAVGGPHAAVAALLWNRDNDVLESGDGATKEEKKKN</sequence>
<feature type="transmembrane region" description="Helical" evidence="1">
    <location>
        <begin position="204"/>
        <end position="224"/>
    </location>
</feature>
<dbReference type="EMBL" id="JAGPXC010000004">
    <property type="protein sequence ID" value="KAH6654100.1"/>
    <property type="molecule type" value="Genomic_DNA"/>
</dbReference>
<dbReference type="OrthoDB" id="9993796at2759"/>
<dbReference type="RefSeq" id="XP_045958370.1">
    <property type="nucleotide sequence ID" value="XM_046100015.1"/>
</dbReference>
<dbReference type="GeneID" id="70128907"/>
<feature type="transmembrane region" description="Helical" evidence="1">
    <location>
        <begin position="244"/>
        <end position="265"/>
    </location>
</feature>
<gene>
    <name evidence="2" type="ORF">BKA67DRAFT_535438</name>
</gene>
<feature type="transmembrane region" description="Helical" evidence="1">
    <location>
        <begin position="120"/>
        <end position="145"/>
    </location>
</feature>
<keyword evidence="3" id="KW-1185">Reference proteome</keyword>
<dbReference type="AlphaFoldDB" id="A0A9P8UKB6"/>
<accession>A0A9P8UKB6</accession>
<dbReference type="Proteomes" id="UP000758603">
    <property type="component" value="Unassembled WGS sequence"/>
</dbReference>
<keyword evidence="1" id="KW-0472">Membrane</keyword>
<feature type="transmembrane region" description="Helical" evidence="1">
    <location>
        <begin position="357"/>
        <end position="379"/>
    </location>
</feature>
<proteinExistence type="predicted"/>
<reference evidence="2" key="1">
    <citation type="journal article" date="2021" name="Nat. Commun.">
        <title>Genetic determinants of endophytism in the Arabidopsis root mycobiome.</title>
        <authorList>
            <person name="Mesny F."/>
            <person name="Miyauchi S."/>
            <person name="Thiergart T."/>
            <person name="Pickel B."/>
            <person name="Atanasova L."/>
            <person name="Karlsson M."/>
            <person name="Huettel B."/>
            <person name="Barry K.W."/>
            <person name="Haridas S."/>
            <person name="Chen C."/>
            <person name="Bauer D."/>
            <person name="Andreopoulos W."/>
            <person name="Pangilinan J."/>
            <person name="LaButti K."/>
            <person name="Riley R."/>
            <person name="Lipzen A."/>
            <person name="Clum A."/>
            <person name="Drula E."/>
            <person name="Henrissat B."/>
            <person name="Kohler A."/>
            <person name="Grigoriev I.V."/>
            <person name="Martin F.M."/>
            <person name="Hacquard S."/>
        </authorList>
    </citation>
    <scope>NUCLEOTIDE SEQUENCE</scope>
    <source>
        <strain evidence="2">MPI-SDFR-AT-0073</strain>
    </source>
</reference>
<evidence type="ECO:0000256" key="1">
    <source>
        <dbReference type="SAM" id="Phobius"/>
    </source>
</evidence>
<keyword evidence="1" id="KW-1133">Transmembrane helix</keyword>